<dbReference type="Proteomes" id="UP000315017">
    <property type="component" value="Chromosome"/>
</dbReference>
<feature type="signal peptide" evidence="1">
    <location>
        <begin position="1"/>
        <end position="23"/>
    </location>
</feature>
<name>A0A517YJ97_9BACT</name>
<organism evidence="3 4">
    <name type="scientific">Anatilimnocola aggregata</name>
    <dbReference type="NCBI Taxonomy" id="2528021"/>
    <lineage>
        <taxon>Bacteria</taxon>
        <taxon>Pseudomonadati</taxon>
        <taxon>Planctomycetota</taxon>
        <taxon>Planctomycetia</taxon>
        <taxon>Pirellulales</taxon>
        <taxon>Pirellulaceae</taxon>
        <taxon>Anatilimnocola</taxon>
    </lineage>
</organism>
<accession>A0A517YJ97</accession>
<dbReference type="EMBL" id="CP036274">
    <property type="protein sequence ID" value="QDU30284.1"/>
    <property type="molecule type" value="Genomic_DNA"/>
</dbReference>
<evidence type="ECO:0000313" key="3">
    <source>
        <dbReference type="EMBL" id="QDU30284.1"/>
    </source>
</evidence>
<dbReference type="KEGG" id="aagg:ETAA8_54030"/>
<dbReference type="InterPro" id="IPR029062">
    <property type="entry name" value="Class_I_gatase-like"/>
</dbReference>
<protein>
    <recommendedName>
        <fullName evidence="2">ThuA-like domain-containing protein</fullName>
    </recommendedName>
</protein>
<keyword evidence="1" id="KW-0732">Signal</keyword>
<dbReference type="RefSeq" id="WP_202921275.1">
    <property type="nucleotide sequence ID" value="NZ_CP036274.1"/>
</dbReference>
<gene>
    <name evidence="3" type="ORF">ETAA8_54030</name>
</gene>
<dbReference type="InterPro" id="IPR029010">
    <property type="entry name" value="ThuA-like"/>
</dbReference>
<dbReference type="SUPFAM" id="SSF52317">
    <property type="entry name" value="Class I glutamine amidotransferase-like"/>
    <property type="match status" value="1"/>
</dbReference>
<sequence length="349" mass="38661" precursor="true">MRQSPASVLFILSLGMVLGAANAGSLTAAEHPVPASPLWLTYSGDKGPGAGKHIILIAGDQEYRSEHSMPMLARLLAKLHGFHCTVLFSLNLENEVDPTQKIRWEDKTVTHNIPGLEHLEKCDLLIVFTRLLSLPPEQLKHIYNYLDSGKPIIGIRTANHGFLDFNYRKDGKRIDFGEAVLGGSFRSHHGRWQQDSTRGIIVEQNKDHPVLIGVKDIWGTSDVYRTYKEGGSLPAGCLALVDGKPLVGRKYDDAVNDKLISLPVAWVKTWTGNTGQTARVFHVTMGSAQDFQSEGLRRLTVNAVYWCIHMEAEIVADSSMKIVGEYDPPDSGFAYGKLGIVPRKPDFYK</sequence>
<proteinExistence type="predicted"/>
<dbReference type="Gene3D" id="3.40.50.880">
    <property type="match status" value="1"/>
</dbReference>
<evidence type="ECO:0000259" key="2">
    <source>
        <dbReference type="Pfam" id="PF06283"/>
    </source>
</evidence>
<evidence type="ECO:0000313" key="4">
    <source>
        <dbReference type="Proteomes" id="UP000315017"/>
    </source>
</evidence>
<dbReference type="Pfam" id="PF06283">
    <property type="entry name" value="ThuA"/>
    <property type="match status" value="1"/>
</dbReference>
<feature type="domain" description="ThuA-like" evidence="2">
    <location>
        <begin position="117"/>
        <end position="307"/>
    </location>
</feature>
<evidence type="ECO:0000256" key="1">
    <source>
        <dbReference type="SAM" id="SignalP"/>
    </source>
</evidence>
<reference evidence="3 4" key="1">
    <citation type="submission" date="2019-02" db="EMBL/GenBank/DDBJ databases">
        <title>Deep-cultivation of Planctomycetes and their phenomic and genomic characterization uncovers novel biology.</title>
        <authorList>
            <person name="Wiegand S."/>
            <person name="Jogler M."/>
            <person name="Boedeker C."/>
            <person name="Pinto D."/>
            <person name="Vollmers J."/>
            <person name="Rivas-Marin E."/>
            <person name="Kohn T."/>
            <person name="Peeters S.H."/>
            <person name="Heuer A."/>
            <person name="Rast P."/>
            <person name="Oberbeckmann S."/>
            <person name="Bunk B."/>
            <person name="Jeske O."/>
            <person name="Meyerdierks A."/>
            <person name="Storesund J.E."/>
            <person name="Kallscheuer N."/>
            <person name="Luecker S."/>
            <person name="Lage O.M."/>
            <person name="Pohl T."/>
            <person name="Merkel B.J."/>
            <person name="Hornburger P."/>
            <person name="Mueller R.-W."/>
            <person name="Bruemmer F."/>
            <person name="Labrenz M."/>
            <person name="Spormann A.M."/>
            <person name="Op den Camp H."/>
            <person name="Overmann J."/>
            <person name="Amann R."/>
            <person name="Jetten M.S.M."/>
            <person name="Mascher T."/>
            <person name="Medema M.H."/>
            <person name="Devos D.P."/>
            <person name="Kaster A.-K."/>
            <person name="Ovreas L."/>
            <person name="Rohde M."/>
            <person name="Galperin M.Y."/>
            <person name="Jogler C."/>
        </authorList>
    </citation>
    <scope>NUCLEOTIDE SEQUENCE [LARGE SCALE GENOMIC DNA]</scope>
    <source>
        <strain evidence="3 4">ETA_A8</strain>
    </source>
</reference>
<dbReference type="AlphaFoldDB" id="A0A517YJ97"/>
<keyword evidence="4" id="KW-1185">Reference proteome</keyword>
<feature type="chain" id="PRO_5022037154" description="ThuA-like domain-containing protein" evidence="1">
    <location>
        <begin position="24"/>
        <end position="349"/>
    </location>
</feature>